<dbReference type="RefSeq" id="WP_131289808.1">
    <property type="nucleotide sequence ID" value="NZ_SJKA01000006.1"/>
</dbReference>
<dbReference type="Proteomes" id="UP000292695">
    <property type="component" value="Unassembled WGS sequence"/>
</dbReference>
<dbReference type="AlphaFoldDB" id="A0A4R0IFV8"/>
<dbReference type="Gene3D" id="3.30.70.100">
    <property type="match status" value="1"/>
</dbReference>
<evidence type="ECO:0000256" key="1">
    <source>
        <dbReference type="SAM" id="MobiDB-lite"/>
    </source>
</evidence>
<evidence type="ECO:0008006" key="4">
    <source>
        <dbReference type="Google" id="ProtNLM"/>
    </source>
</evidence>
<reference evidence="2 3" key="1">
    <citation type="submission" date="2019-02" db="EMBL/GenBank/DDBJ databases">
        <title>Kribbella capetownensis sp. nov. and Kribbella speibonae sp. nov., isolated from soil.</title>
        <authorList>
            <person name="Curtis S.M."/>
            <person name="Norton I."/>
            <person name="Everest G.J."/>
            <person name="Meyers P.R."/>
        </authorList>
    </citation>
    <scope>NUCLEOTIDE SEQUENCE [LARGE SCALE GENOMIC DNA]</scope>
    <source>
        <strain evidence="2 3">DSM 27082</strain>
    </source>
</reference>
<gene>
    <name evidence="2" type="ORF">E0H50_18270</name>
</gene>
<protein>
    <recommendedName>
        <fullName evidence="4">Antibiotic biosynthesis monooxygenase</fullName>
    </recommendedName>
</protein>
<dbReference type="InterPro" id="IPR011008">
    <property type="entry name" value="Dimeric_a/b-barrel"/>
</dbReference>
<evidence type="ECO:0000313" key="3">
    <source>
        <dbReference type="Proteomes" id="UP000292695"/>
    </source>
</evidence>
<dbReference type="OrthoDB" id="3296336at2"/>
<comment type="caution">
    <text evidence="2">The sequence shown here is derived from an EMBL/GenBank/DDBJ whole genome shotgun (WGS) entry which is preliminary data.</text>
</comment>
<dbReference type="EMBL" id="SJKA01000006">
    <property type="protein sequence ID" value="TCC32171.1"/>
    <property type="molecule type" value="Genomic_DNA"/>
</dbReference>
<dbReference type="SUPFAM" id="SSF54909">
    <property type="entry name" value="Dimeric alpha+beta barrel"/>
    <property type="match status" value="1"/>
</dbReference>
<feature type="compositionally biased region" description="Polar residues" evidence="1">
    <location>
        <begin position="103"/>
        <end position="114"/>
    </location>
</feature>
<proteinExistence type="predicted"/>
<organism evidence="2 3">
    <name type="scientific">Kribbella sindirgiensis</name>
    <dbReference type="NCBI Taxonomy" id="1124744"/>
    <lineage>
        <taxon>Bacteria</taxon>
        <taxon>Bacillati</taxon>
        <taxon>Actinomycetota</taxon>
        <taxon>Actinomycetes</taxon>
        <taxon>Propionibacteriales</taxon>
        <taxon>Kribbellaceae</taxon>
        <taxon>Kribbella</taxon>
    </lineage>
</organism>
<sequence>MIRSVLSLRAADISALEDLYAEHGILARARRFPGCRDASLLRSVDGGPATHLVIADWDTAADYQHWVEDPWRVALSGQLAAVLDTTAGEPIVGALFELVAADPSTSESPVSSAPITPEEHP</sequence>
<evidence type="ECO:0000313" key="2">
    <source>
        <dbReference type="EMBL" id="TCC32171.1"/>
    </source>
</evidence>
<name>A0A4R0IFV8_9ACTN</name>
<accession>A0A4R0IFV8</accession>
<keyword evidence="3" id="KW-1185">Reference proteome</keyword>
<feature type="region of interest" description="Disordered" evidence="1">
    <location>
        <begin position="102"/>
        <end position="121"/>
    </location>
</feature>